<evidence type="ECO:0000313" key="3">
    <source>
        <dbReference type="Proteomes" id="UP001341840"/>
    </source>
</evidence>
<sequence>MRRSNRLRAGKCSLSSAAPQQVEIVDIEDDLADFPSETTPNPIASPPRIPESHPCLFQRTPKGRVKKRARRTMLKKTTTTIPENHAETEPDTQNEPLTQPPIDNVPEMENLVENHDSGPLTQPL</sequence>
<protein>
    <submittedName>
        <fullName evidence="2">Uncharacterized protein</fullName>
    </submittedName>
</protein>
<dbReference type="Proteomes" id="UP001341840">
    <property type="component" value="Unassembled WGS sequence"/>
</dbReference>
<comment type="caution">
    <text evidence="2">The sequence shown here is derived from an EMBL/GenBank/DDBJ whole genome shotgun (WGS) entry which is preliminary data.</text>
</comment>
<keyword evidence="3" id="KW-1185">Reference proteome</keyword>
<evidence type="ECO:0000256" key="1">
    <source>
        <dbReference type="SAM" id="MobiDB-lite"/>
    </source>
</evidence>
<dbReference type="EMBL" id="JASCZI010181277">
    <property type="protein sequence ID" value="MED6180756.1"/>
    <property type="molecule type" value="Genomic_DNA"/>
</dbReference>
<reference evidence="2 3" key="1">
    <citation type="journal article" date="2023" name="Plants (Basel)">
        <title>Bridging the Gap: Combining Genomics and Transcriptomics Approaches to Understand Stylosanthes scabra, an Orphan Legume from the Brazilian Caatinga.</title>
        <authorList>
            <person name="Ferreira-Neto J.R.C."/>
            <person name="da Silva M.D."/>
            <person name="Binneck E."/>
            <person name="de Melo N.F."/>
            <person name="da Silva R.H."/>
            <person name="de Melo A.L.T.M."/>
            <person name="Pandolfi V."/>
            <person name="Bustamante F.O."/>
            <person name="Brasileiro-Vidal A.C."/>
            <person name="Benko-Iseppon A.M."/>
        </authorList>
    </citation>
    <scope>NUCLEOTIDE SEQUENCE [LARGE SCALE GENOMIC DNA]</scope>
    <source>
        <tissue evidence="2">Leaves</tissue>
    </source>
</reference>
<evidence type="ECO:0000313" key="2">
    <source>
        <dbReference type="EMBL" id="MED6180756.1"/>
    </source>
</evidence>
<accession>A0ABU6W5S2</accession>
<name>A0ABU6W5S2_9FABA</name>
<gene>
    <name evidence="2" type="ORF">PIB30_013384</name>
</gene>
<organism evidence="2 3">
    <name type="scientific">Stylosanthes scabra</name>
    <dbReference type="NCBI Taxonomy" id="79078"/>
    <lineage>
        <taxon>Eukaryota</taxon>
        <taxon>Viridiplantae</taxon>
        <taxon>Streptophyta</taxon>
        <taxon>Embryophyta</taxon>
        <taxon>Tracheophyta</taxon>
        <taxon>Spermatophyta</taxon>
        <taxon>Magnoliopsida</taxon>
        <taxon>eudicotyledons</taxon>
        <taxon>Gunneridae</taxon>
        <taxon>Pentapetalae</taxon>
        <taxon>rosids</taxon>
        <taxon>fabids</taxon>
        <taxon>Fabales</taxon>
        <taxon>Fabaceae</taxon>
        <taxon>Papilionoideae</taxon>
        <taxon>50 kb inversion clade</taxon>
        <taxon>dalbergioids sensu lato</taxon>
        <taxon>Dalbergieae</taxon>
        <taxon>Pterocarpus clade</taxon>
        <taxon>Stylosanthes</taxon>
    </lineage>
</organism>
<proteinExistence type="predicted"/>
<feature type="region of interest" description="Disordered" evidence="1">
    <location>
        <begin position="1"/>
        <end position="124"/>
    </location>
</feature>
<feature type="compositionally biased region" description="Basic residues" evidence="1">
    <location>
        <begin position="61"/>
        <end position="74"/>
    </location>
</feature>